<evidence type="ECO:0000256" key="3">
    <source>
        <dbReference type="ARBA" id="ARBA00010729"/>
    </source>
</evidence>
<evidence type="ECO:0000256" key="13">
    <source>
        <dbReference type="ARBA" id="ARBA00023306"/>
    </source>
</evidence>
<keyword evidence="12" id="KW-0206">Cytoskeleton</keyword>
<dbReference type="InterPro" id="IPR029063">
    <property type="entry name" value="SAM-dependent_MTases_sf"/>
</dbReference>
<dbReference type="InterPro" id="IPR001525">
    <property type="entry name" value="C5_MeTfrase"/>
</dbReference>
<keyword evidence="6 17" id="KW-0489">Methyltransferase</keyword>
<dbReference type="GO" id="GO:0051301">
    <property type="term" value="P:cell division"/>
    <property type="evidence" value="ECO:0007669"/>
    <property type="project" value="UniProtKB-KW"/>
</dbReference>
<dbReference type="InterPro" id="IPR036133">
    <property type="entry name" value="EB1_C_sf"/>
</dbReference>
<dbReference type="Pfam" id="PF00307">
    <property type="entry name" value="CH"/>
    <property type="match status" value="1"/>
</dbReference>
<dbReference type="EMBL" id="AZIM01001918">
    <property type="protein sequence ID" value="ETE65324.1"/>
    <property type="molecule type" value="Genomic_DNA"/>
</dbReference>
<keyword evidence="13" id="KW-0131">Cell cycle</keyword>
<dbReference type="InterPro" id="IPR027328">
    <property type="entry name" value="MAPRE"/>
</dbReference>
<dbReference type="SUPFAM" id="SSF53335">
    <property type="entry name" value="S-adenosyl-L-methionine-dependent methyltransferases"/>
    <property type="match status" value="1"/>
</dbReference>
<dbReference type="PROSITE" id="PS50021">
    <property type="entry name" value="CH"/>
    <property type="match status" value="1"/>
</dbReference>
<sequence>MLGLKLRDDKISSDIVLKSQHRTQHFVSQGFTGLAELTAVTNLEQLELQQQDTFLFNGSQQRSHSCFCVDCLNTLVGRGTAEAARKEEPWNCYMCRPQQRYGILLRRRDWNTRLKEFFTSEEGQEYKAPKIYPAIAAAKRKAIRVLSLFDGIATGYLVLRDLGIKVEKYIASEICEDSISVGTVRHEGNIRYVHDVRNITKRHIDEWGPFDLVIGGSPCNDLSIVNPARKGLYEGTGRLFFEFYHLLNYTRPKIGDDRPFFWLFENVVSMRVNDKRDISRFLEVTTAERLMWEKEADLHTRKMAPQLDTTEVEDIRDVSSSISHRPVVASKGDKLELQDCLEYSRRAKMKKVRTITTKSNSIRQGKGQMLPVSMNGKDDDLWCTELERLLRSHCANNKTTDFGGQLQRELRGTGARPPNGWLYKMAVNVYSTSVTSDNLSRHDMLAWINESLQLTLTKIEQLCSGAAYCQFMDMLFPGSVTLKKVKFQAKLEHEYIQNFKVLQAGFKRMGVDKIIPVDKLVKGKFQDNFEFVQWFKKFFDANYDGKDYDPVAARQGQETCPAPALVVPILNKPKKNLGSGGTAPTRPMVAQRTTVANKSGPPMIKKAPGGIGEDESAELIQQMTVEDLEKERDFYFGKLRNIELICQENEGESDPVLQRIVEILYATDEGFVIPDEGAPPEEQEEY</sequence>
<dbReference type="Gene3D" id="2.20.70.90">
    <property type="match status" value="1"/>
</dbReference>
<keyword evidence="9" id="KW-0949">S-adenosyl-L-methionine</keyword>
<dbReference type="SUPFAM" id="SSF47576">
    <property type="entry name" value="Calponin-homology domain, CH-domain"/>
    <property type="match status" value="1"/>
</dbReference>
<dbReference type="OrthoDB" id="2119228at2759"/>
<evidence type="ECO:0000256" key="1">
    <source>
        <dbReference type="ARBA" id="ARBA00004300"/>
    </source>
</evidence>
<dbReference type="PANTHER" id="PTHR10623">
    <property type="entry name" value="MICROTUBULE-ASSOCIATED PROTEIN RP/EB FAMILY MEMBER"/>
    <property type="match status" value="1"/>
</dbReference>
<dbReference type="GO" id="GO:0051010">
    <property type="term" value="F:microtubule plus-end binding"/>
    <property type="evidence" value="ECO:0007669"/>
    <property type="project" value="UniProtKB-ARBA"/>
</dbReference>
<accession>V8NSS1</accession>
<keyword evidence="7" id="KW-0132">Cell division</keyword>
<dbReference type="AlphaFoldDB" id="V8NSS1"/>
<comment type="similarity">
    <text evidence="3">Belongs to the MAPRE family.</text>
</comment>
<dbReference type="Gene3D" id="1.10.418.10">
    <property type="entry name" value="Calponin-like domain"/>
    <property type="match status" value="1"/>
</dbReference>
<evidence type="ECO:0000256" key="11">
    <source>
        <dbReference type="ARBA" id="ARBA00022776"/>
    </source>
</evidence>
<evidence type="ECO:0000256" key="10">
    <source>
        <dbReference type="ARBA" id="ARBA00022701"/>
    </source>
</evidence>
<dbReference type="GO" id="GO:0005874">
    <property type="term" value="C:microtubule"/>
    <property type="evidence" value="ECO:0007669"/>
    <property type="project" value="UniProtKB-KW"/>
</dbReference>
<dbReference type="Gene3D" id="1.20.5.1430">
    <property type="match status" value="1"/>
</dbReference>
<name>V8NSS1_OPHHA</name>
<dbReference type="GO" id="GO:0032259">
    <property type="term" value="P:methylation"/>
    <property type="evidence" value="ECO:0007669"/>
    <property type="project" value="UniProtKB-KW"/>
</dbReference>
<organism evidence="17 18">
    <name type="scientific">Ophiophagus hannah</name>
    <name type="common">King cobra</name>
    <name type="synonym">Naja hannah</name>
    <dbReference type="NCBI Taxonomy" id="8665"/>
    <lineage>
        <taxon>Eukaryota</taxon>
        <taxon>Metazoa</taxon>
        <taxon>Chordata</taxon>
        <taxon>Craniata</taxon>
        <taxon>Vertebrata</taxon>
        <taxon>Euteleostomi</taxon>
        <taxon>Lepidosauria</taxon>
        <taxon>Squamata</taxon>
        <taxon>Bifurcata</taxon>
        <taxon>Unidentata</taxon>
        <taxon>Episquamata</taxon>
        <taxon>Toxicofera</taxon>
        <taxon>Serpentes</taxon>
        <taxon>Colubroidea</taxon>
        <taxon>Elapidae</taxon>
        <taxon>Elapinae</taxon>
        <taxon>Ophiophagus</taxon>
    </lineage>
</organism>
<evidence type="ECO:0000256" key="7">
    <source>
        <dbReference type="ARBA" id="ARBA00022618"/>
    </source>
</evidence>
<evidence type="ECO:0000256" key="2">
    <source>
        <dbReference type="ARBA" id="ARBA00004647"/>
    </source>
</evidence>
<dbReference type="Proteomes" id="UP000018936">
    <property type="component" value="Unassembled WGS sequence"/>
</dbReference>
<dbReference type="FunFam" id="1.20.5.1430:FF:000001">
    <property type="entry name" value="microtubule-associated protein RP/EB family member 1"/>
    <property type="match status" value="1"/>
</dbReference>
<dbReference type="GO" id="GO:0008168">
    <property type="term" value="F:methyltransferase activity"/>
    <property type="evidence" value="ECO:0007669"/>
    <property type="project" value="UniProtKB-KW"/>
</dbReference>
<dbReference type="InterPro" id="IPR001715">
    <property type="entry name" value="CH_dom"/>
</dbReference>
<keyword evidence="8 17" id="KW-0808">Transferase</keyword>
<dbReference type="FunFam" id="1.10.418.10:FF:000007">
    <property type="entry name" value="Microtubule-associated protein, RP/EB family, member 2"/>
    <property type="match status" value="1"/>
</dbReference>
<keyword evidence="10 14" id="KW-0493">Microtubule</keyword>
<evidence type="ECO:0000313" key="17">
    <source>
        <dbReference type="EMBL" id="ETE65324.1"/>
    </source>
</evidence>
<dbReference type="GO" id="GO:0000922">
    <property type="term" value="C:spindle pole"/>
    <property type="evidence" value="ECO:0007669"/>
    <property type="project" value="UniProtKB-SubCell"/>
</dbReference>
<evidence type="ECO:0000313" key="18">
    <source>
        <dbReference type="Proteomes" id="UP000018936"/>
    </source>
</evidence>
<dbReference type="InterPro" id="IPR049554">
    <property type="entry name" value="DNMT3_ADD_PHD"/>
</dbReference>
<keyword evidence="5" id="KW-0963">Cytoplasm</keyword>
<evidence type="ECO:0000256" key="12">
    <source>
        <dbReference type="ARBA" id="ARBA00023212"/>
    </source>
</evidence>
<dbReference type="GO" id="GO:0005813">
    <property type="term" value="C:centrosome"/>
    <property type="evidence" value="ECO:0007669"/>
    <property type="project" value="UniProtKB-SubCell"/>
</dbReference>
<keyword evidence="11" id="KW-0498">Mitosis</keyword>
<evidence type="ECO:0000256" key="8">
    <source>
        <dbReference type="ARBA" id="ARBA00022679"/>
    </source>
</evidence>
<dbReference type="PROSITE" id="PS00094">
    <property type="entry name" value="C5_MTASE_1"/>
    <property type="match status" value="1"/>
</dbReference>
<dbReference type="InterPro" id="IPR018117">
    <property type="entry name" value="C5_DNA_meth_AS"/>
</dbReference>
<feature type="domain" description="Calponin-homology (CH)" evidence="15">
    <location>
        <begin position="438"/>
        <end position="540"/>
    </location>
</feature>
<evidence type="ECO:0000259" key="15">
    <source>
        <dbReference type="PROSITE" id="PS50021"/>
    </source>
</evidence>
<dbReference type="PROSITE" id="PS51230">
    <property type="entry name" value="EB1_C"/>
    <property type="match status" value="1"/>
</dbReference>
<comment type="caution">
    <text evidence="17">The sequence shown here is derived from an EMBL/GenBank/DDBJ whole genome shotgun (WGS) entry which is preliminary data.</text>
</comment>
<comment type="subcellular location">
    <subcellularLocation>
        <location evidence="1">Cytoplasm</location>
        <location evidence="1">Cytoskeleton</location>
        <location evidence="1">Microtubule organizing center</location>
        <location evidence="1">Centrosome</location>
    </subcellularLocation>
    <subcellularLocation>
        <location evidence="2">Cytoplasm</location>
        <location evidence="2">Cytoskeleton</location>
        <location evidence="2">Spindle pole</location>
    </subcellularLocation>
</comment>
<evidence type="ECO:0000259" key="16">
    <source>
        <dbReference type="PROSITE" id="PS51230"/>
    </source>
</evidence>
<evidence type="ECO:0000256" key="5">
    <source>
        <dbReference type="ARBA" id="ARBA00022490"/>
    </source>
</evidence>
<dbReference type="Pfam" id="PF03271">
    <property type="entry name" value="EB1"/>
    <property type="match status" value="1"/>
</dbReference>
<dbReference type="Pfam" id="PF21255">
    <property type="entry name" value="DNMT3_ADD_GATA1-like"/>
    <property type="match status" value="1"/>
</dbReference>
<dbReference type="Pfam" id="PF00145">
    <property type="entry name" value="DNA_methylase"/>
    <property type="match status" value="1"/>
</dbReference>
<dbReference type="SUPFAM" id="SSF140612">
    <property type="entry name" value="EB1 dimerisation domain-like"/>
    <property type="match status" value="1"/>
</dbReference>
<dbReference type="InterPro" id="IPR036872">
    <property type="entry name" value="CH_dom_sf"/>
</dbReference>
<keyword evidence="18" id="KW-1185">Reference proteome</keyword>
<dbReference type="InterPro" id="IPR004953">
    <property type="entry name" value="EB1_C"/>
</dbReference>
<proteinExistence type="inferred from homology"/>
<gene>
    <name evidence="17" type="primary">DNMT3B</name>
    <name evidence="17" type="ORF">L345_08902</name>
</gene>
<feature type="domain" description="EB1 C-terminal" evidence="16">
    <location>
        <begin position="603"/>
        <end position="673"/>
    </location>
</feature>
<protein>
    <recommendedName>
        <fullName evidence="4">Microtubule-associated protein RP/EB family member 1</fullName>
    </recommendedName>
</protein>
<evidence type="ECO:0000256" key="14">
    <source>
        <dbReference type="PROSITE-ProRule" id="PRU00576"/>
    </source>
</evidence>
<feature type="non-terminal residue" evidence="17">
    <location>
        <position position="1"/>
    </location>
</feature>
<evidence type="ECO:0000256" key="6">
    <source>
        <dbReference type="ARBA" id="ARBA00022603"/>
    </source>
</evidence>
<evidence type="ECO:0000256" key="9">
    <source>
        <dbReference type="ARBA" id="ARBA00022691"/>
    </source>
</evidence>
<evidence type="ECO:0000256" key="4">
    <source>
        <dbReference type="ARBA" id="ARBA00019567"/>
    </source>
</evidence>
<dbReference type="Gene3D" id="3.40.50.150">
    <property type="entry name" value="Vaccinia Virus protein VP39"/>
    <property type="match status" value="1"/>
</dbReference>
<reference evidence="17 18" key="1">
    <citation type="journal article" date="2013" name="Proc. Natl. Acad. Sci. U.S.A.">
        <title>The king cobra genome reveals dynamic gene evolution and adaptation in the snake venom system.</title>
        <authorList>
            <person name="Vonk F.J."/>
            <person name="Casewell N.R."/>
            <person name="Henkel C.V."/>
            <person name="Heimberg A.M."/>
            <person name="Jansen H.J."/>
            <person name="McCleary R.J."/>
            <person name="Kerkkamp H.M."/>
            <person name="Vos R.A."/>
            <person name="Guerreiro I."/>
            <person name="Calvete J.J."/>
            <person name="Wuster W."/>
            <person name="Woods A.E."/>
            <person name="Logan J.M."/>
            <person name="Harrison R.A."/>
            <person name="Castoe T.A."/>
            <person name="de Koning A.P."/>
            <person name="Pollock D.D."/>
            <person name="Yandell M."/>
            <person name="Calderon D."/>
            <person name="Renjifo C."/>
            <person name="Currier R.B."/>
            <person name="Salgado D."/>
            <person name="Pla D."/>
            <person name="Sanz L."/>
            <person name="Hyder A.S."/>
            <person name="Ribeiro J.M."/>
            <person name="Arntzen J.W."/>
            <person name="van den Thillart G.E."/>
            <person name="Boetzer M."/>
            <person name="Pirovano W."/>
            <person name="Dirks R.P."/>
            <person name="Spaink H.P."/>
            <person name="Duboule D."/>
            <person name="McGlinn E."/>
            <person name="Kini R.M."/>
            <person name="Richardson M.K."/>
        </authorList>
    </citation>
    <scope>NUCLEOTIDE SEQUENCE</scope>
    <source>
        <tissue evidence="17">Blood</tissue>
    </source>
</reference>